<sequence length="452" mass="49906">MPAAVQPHHHHFDGDHRIVYQEAEGDNERAQRDALQVDVKSPHQHECDRQHQRNAERHHQSGAQAQRQETDGQHDGYRLDQGLHEQVDGMFYHRGLIGHLMHFDAERQVGLDVIHGIFQRFPELDDVATLPHGNFQPDGIPPHIAHLEDRRVFIAALHAGDIAQAERVSAVLDAHFPDAGNRAEIATDAGGNAVAAGFDAGGAGNGVLLAQGLDDGLRIDAGSEQFFVVEFNIDFFRLFADEIHFGYTIDTQQLQPDLVHVLTQLCIAEAVGSERIDRAEGVAEFVVGVRPLHTIGQLLPHIVQFLADLVERFRVAAPGRVVAQIDEQRGFAGLGVAFDEIDVRRFLQFLFQAGGDLLLHLTCRGSWPVGLHQHYAPGEVGVFGLAQPGVGISSGDQQGKHEVAHQMVVHQRPGREVEAFLPRGRCVRGRLVWIHVACYSSAVCSLGRMRTF</sequence>
<organism evidence="2">
    <name type="scientific">mine drainage metagenome</name>
    <dbReference type="NCBI Taxonomy" id="410659"/>
    <lineage>
        <taxon>unclassified sequences</taxon>
        <taxon>metagenomes</taxon>
        <taxon>ecological metagenomes</taxon>
    </lineage>
</organism>
<evidence type="ECO:0000256" key="1">
    <source>
        <dbReference type="SAM" id="MobiDB-lite"/>
    </source>
</evidence>
<feature type="compositionally biased region" description="Basic and acidic residues" evidence="1">
    <location>
        <begin position="40"/>
        <end position="59"/>
    </location>
</feature>
<feature type="compositionally biased region" description="Basic and acidic residues" evidence="1">
    <location>
        <begin position="68"/>
        <end position="77"/>
    </location>
</feature>
<gene>
    <name evidence="2" type="ORF">GALL_372370</name>
</gene>
<name>A0A1J5QU31_9ZZZZ</name>
<dbReference type="AlphaFoldDB" id="A0A1J5QU31"/>
<dbReference type="EMBL" id="MLJW01000983">
    <property type="protein sequence ID" value="OIQ80995.1"/>
    <property type="molecule type" value="Genomic_DNA"/>
</dbReference>
<comment type="caution">
    <text evidence="2">The sequence shown here is derived from an EMBL/GenBank/DDBJ whole genome shotgun (WGS) entry which is preliminary data.</text>
</comment>
<dbReference type="AntiFam" id="ANF00143">
    <property type="entry name" value="Shadow ORF (opposite mdtB)"/>
</dbReference>
<proteinExistence type="predicted"/>
<evidence type="ECO:0000313" key="2">
    <source>
        <dbReference type="EMBL" id="OIQ80995.1"/>
    </source>
</evidence>
<reference evidence="2" key="1">
    <citation type="submission" date="2016-10" db="EMBL/GenBank/DDBJ databases">
        <title>Sequence of Gallionella enrichment culture.</title>
        <authorList>
            <person name="Poehlein A."/>
            <person name="Muehling M."/>
            <person name="Daniel R."/>
        </authorList>
    </citation>
    <scope>NUCLEOTIDE SEQUENCE</scope>
</reference>
<protein>
    <submittedName>
        <fullName evidence="2">Uncharacterized protein</fullName>
    </submittedName>
</protein>
<feature type="region of interest" description="Disordered" evidence="1">
    <location>
        <begin position="24"/>
        <end position="77"/>
    </location>
</feature>
<accession>A0A1J5QU31</accession>